<reference evidence="2" key="1">
    <citation type="submission" date="2021-04" db="EMBL/GenBank/DDBJ databases">
        <title>Proteiniclasticum sedimins sp. nov., an obligate anaerobic bacterium isolated from anaerobic sludge.</title>
        <authorList>
            <person name="Liu J."/>
        </authorList>
    </citation>
    <scope>NUCLEOTIDE SEQUENCE</scope>
    <source>
        <strain evidence="2">BAD-10</strain>
    </source>
</reference>
<dbReference type="RefSeq" id="WP_211801410.1">
    <property type="nucleotide sequence ID" value="NZ_JAGSCS010000011.1"/>
</dbReference>
<dbReference type="EMBL" id="JAGSCS010000011">
    <property type="protein sequence ID" value="MBR0576452.1"/>
    <property type="molecule type" value="Genomic_DNA"/>
</dbReference>
<dbReference type="InterPro" id="IPR049576">
    <property type="entry name" value="HDC-like"/>
</dbReference>
<keyword evidence="1" id="KW-0812">Transmembrane</keyword>
<organism evidence="2 3">
    <name type="scientific">Proteiniclasticum sediminis</name>
    <dbReference type="NCBI Taxonomy" id="2804028"/>
    <lineage>
        <taxon>Bacteria</taxon>
        <taxon>Bacillati</taxon>
        <taxon>Bacillota</taxon>
        <taxon>Clostridia</taxon>
        <taxon>Eubacteriales</taxon>
        <taxon>Clostridiaceae</taxon>
        <taxon>Proteiniclasticum</taxon>
    </lineage>
</organism>
<feature type="transmembrane region" description="Helical" evidence="1">
    <location>
        <begin position="291"/>
        <end position="316"/>
    </location>
</feature>
<name>A0A941CQM9_9CLOT</name>
<keyword evidence="3" id="KW-1185">Reference proteome</keyword>
<gene>
    <name evidence="2" type="ORF">KCG48_08880</name>
</gene>
<keyword evidence="1" id="KW-0472">Membrane</keyword>
<evidence type="ECO:0000313" key="2">
    <source>
        <dbReference type="EMBL" id="MBR0576452.1"/>
    </source>
</evidence>
<sequence>MEAIISLTFILVVYSIGDFISVKTKSIVSMLFTCSVIFLIGFWIGVPTTLFETSKLQGIGGLLITLLLVHMGTMLNFKQLKEQWKTVVVAIAAIVGIVIALLVIGAPIIGREAAIIAAPPIAGGVIAGIQMADAARAIGNESYAVLATLLVVVQGFVGYPIASFCLKIEAKHVLKKLRSGELASEKSSVQVAEAKPKFFKPVAAKYASENLYLAKAAVVALLATFVSAKTMELVGFNLLDKNILSLLFGILAAETGFLDREVLKEANAFGFAMVALMAVIFSNLSKATPQIVLELLSTIVLSLVIGSVGIIIFSFLAGKILKVSPYLAVAIGASALFGFPGTYIISNEVAVATGENSEEVAAIVDAIMPKMLVAGFITVSIASVVLAGILAPLL</sequence>
<feature type="transmembrane region" description="Helical" evidence="1">
    <location>
        <begin position="87"/>
        <end position="106"/>
    </location>
</feature>
<comment type="caution">
    <text evidence="2">The sequence shown here is derived from an EMBL/GenBank/DDBJ whole genome shotgun (WGS) entry which is preliminary data.</text>
</comment>
<accession>A0A941CQM9</accession>
<feature type="transmembrane region" description="Helical" evidence="1">
    <location>
        <begin position="143"/>
        <end position="166"/>
    </location>
</feature>
<feature type="transmembrane region" description="Helical" evidence="1">
    <location>
        <begin position="27"/>
        <end position="46"/>
    </location>
</feature>
<feature type="transmembrane region" description="Helical" evidence="1">
    <location>
        <begin position="266"/>
        <end position="285"/>
    </location>
</feature>
<evidence type="ECO:0000256" key="1">
    <source>
        <dbReference type="SAM" id="Phobius"/>
    </source>
</evidence>
<keyword evidence="1" id="KW-1133">Transmembrane helix</keyword>
<dbReference type="AlphaFoldDB" id="A0A941CQM9"/>
<evidence type="ECO:0000313" key="3">
    <source>
        <dbReference type="Proteomes" id="UP000675379"/>
    </source>
</evidence>
<feature type="transmembrane region" description="Helical" evidence="1">
    <location>
        <begin position="58"/>
        <end position="75"/>
    </location>
</feature>
<protein>
    <recommendedName>
        <fullName evidence="4">Na+/glutamate symporter</fullName>
    </recommendedName>
</protein>
<dbReference type="Proteomes" id="UP000675379">
    <property type="component" value="Unassembled WGS sequence"/>
</dbReference>
<feature type="transmembrane region" description="Helical" evidence="1">
    <location>
        <begin position="323"/>
        <end position="345"/>
    </location>
</feature>
<feature type="transmembrane region" description="Helical" evidence="1">
    <location>
        <begin position="212"/>
        <end position="231"/>
    </location>
</feature>
<proteinExistence type="predicted"/>
<feature type="transmembrane region" description="Helical" evidence="1">
    <location>
        <begin position="371"/>
        <end position="393"/>
    </location>
</feature>
<evidence type="ECO:0008006" key="4">
    <source>
        <dbReference type="Google" id="ProtNLM"/>
    </source>
</evidence>
<dbReference type="CDD" id="cd21416">
    <property type="entry name" value="HDC_protein"/>
    <property type="match status" value="1"/>
</dbReference>